<evidence type="ECO:0000313" key="1">
    <source>
        <dbReference type="EMBL" id="KAI5323249.1"/>
    </source>
</evidence>
<protein>
    <submittedName>
        <fullName evidence="1">Uncharacterized protein</fullName>
    </submittedName>
</protein>
<name>A0AAD4VDS9_PRUDU</name>
<dbReference type="Proteomes" id="UP001054821">
    <property type="component" value="Chromosome 6"/>
</dbReference>
<gene>
    <name evidence="1" type="ORF">L3X38_032321</name>
</gene>
<comment type="caution">
    <text evidence="1">The sequence shown here is derived from an EMBL/GenBank/DDBJ whole genome shotgun (WGS) entry which is preliminary data.</text>
</comment>
<dbReference type="AlphaFoldDB" id="A0AAD4VDS9"/>
<accession>A0AAD4VDS9</accession>
<keyword evidence="2" id="KW-1185">Reference proteome</keyword>
<sequence length="112" mass="12036">MFVFLRHLGNTSAEALHFCLEIDIYRSFLSGGTPVGGMGSENGSLEPSFDVGLCASRCGRDTCPWRLGSAVENFISRELRQMVGTSEECLPSAGEEGMSALVLVVLMMDLLG</sequence>
<organism evidence="1 2">
    <name type="scientific">Prunus dulcis</name>
    <name type="common">Almond</name>
    <name type="synonym">Amygdalus dulcis</name>
    <dbReference type="NCBI Taxonomy" id="3755"/>
    <lineage>
        <taxon>Eukaryota</taxon>
        <taxon>Viridiplantae</taxon>
        <taxon>Streptophyta</taxon>
        <taxon>Embryophyta</taxon>
        <taxon>Tracheophyta</taxon>
        <taxon>Spermatophyta</taxon>
        <taxon>Magnoliopsida</taxon>
        <taxon>eudicotyledons</taxon>
        <taxon>Gunneridae</taxon>
        <taxon>Pentapetalae</taxon>
        <taxon>rosids</taxon>
        <taxon>fabids</taxon>
        <taxon>Rosales</taxon>
        <taxon>Rosaceae</taxon>
        <taxon>Amygdaloideae</taxon>
        <taxon>Amygdaleae</taxon>
        <taxon>Prunus</taxon>
    </lineage>
</organism>
<dbReference type="EMBL" id="JAJFAZ020000006">
    <property type="protein sequence ID" value="KAI5323249.1"/>
    <property type="molecule type" value="Genomic_DNA"/>
</dbReference>
<evidence type="ECO:0000313" key="2">
    <source>
        <dbReference type="Proteomes" id="UP001054821"/>
    </source>
</evidence>
<reference evidence="1 2" key="1">
    <citation type="journal article" date="2022" name="G3 (Bethesda)">
        <title>Whole-genome sequence and methylome profiling of the almond [Prunus dulcis (Mill.) D.A. Webb] cultivar 'Nonpareil'.</title>
        <authorList>
            <person name="D'Amico-Willman K.M."/>
            <person name="Ouma W.Z."/>
            <person name="Meulia T."/>
            <person name="Sideli G.M."/>
            <person name="Gradziel T.M."/>
            <person name="Fresnedo-Ramirez J."/>
        </authorList>
    </citation>
    <scope>NUCLEOTIDE SEQUENCE [LARGE SCALE GENOMIC DNA]</scope>
    <source>
        <strain evidence="1">Clone GOH B32 T37-40</strain>
    </source>
</reference>
<proteinExistence type="predicted"/>